<feature type="active site" description="Charge relay system" evidence="3">
    <location>
        <position position="155"/>
    </location>
</feature>
<dbReference type="Pfam" id="PF01425">
    <property type="entry name" value="Amidase"/>
    <property type="match status" value="1"/>
</dbReference>
<dbReference type="Gene3D" id="3.90.1300.10">
    <property type="entry name" value="Amidase signature (AS) domain"/>
    <property type="match status" value="1"/>
</dbReference>
<dbReference type="AlphaFoldDB" id="A0AAV9PT84"/>
<dbReference type="InterPro" id="IPR036928">
    <property type="entry name" value="AS_sf"/>
</dbReference>
<feature type="binding site" evidence="4">
    <location>
        <position position="230"/>
    </location>
    <ligand>
        <name>substrate</name>
    </ligand>
</feature>
<protein>
    <recommendedName>
        <fullName evidence="5">Amidase domain-containing protein</fullName>
    </recommendedName>
</protein>
<dbReference type="EMBL" id="JAXLQG010000023">
    <property type="protein sequence ID" value="KAK5529154.1"/>
    <property type="molecule type" value="Genomic_DNA"/>
</dbReference>
<proteinExistence type="inferred from homology"/>
<organism evidence="6 7">
    <name type="scientific">Vermiconidia calcicola</name>
    <dbReference type="NCBI Taxonomy" id="1690605"/>
    <lineage>
        <taxon>Eukaryota</taxon>
        <taxon>Fungi</taxon>
        <taxon>Dikarya</taxon>
        <taxon>Ascomycota</taxon>
        <taxon>Pezizomycotina</taxon>
        <taxon>Dothideomycetes</taxon>
        <taxon>Dothideomycetidae</taxon>
        <taxon>Mycosphaerellales</taxon>
        <taxon>Extremaceae</taxon>
        <taxon>Vermiconidia</taxon>
    </lineage>
</organism>
<dbReference type="PANTHER" id="PTHR46072:SF3">
    <property type="entry name" value="AMIDASE"/>
    <property type="match status" value="1"/>
</dbReference>
<evidence type="ECO:0000313" key="7">
    <source>
        <dbReference type="Proteomes" id="UP001345827"/>
    </source>
</evidence>
<dbReference type="Proteomes" id="UP001345827">
    <property type="component" value="Unassembled WGS sequence"/>
</dbReference>
<keyword evidence="2" id="KW-0378">Hydrolase</keyword>
<feature type="binding site" evidence="4">
    <location>
        <begin position="251"/>
        <end position="254"/>
    </location>
    <ligand>
        <name>substrate</name>
    </ligand>
</feature>
<feature type="active site" description="Acyl-ester intermediate" evidence="3">
    <location>
        <position position="254"/>
    </location>
</feature>
<feature type="domain" description="Amidase" evidence="5">
    <location>
        <begin position="98"/>
        <end position="545"/>
    </location>
</feature>
<feature type="active site" description="Charge relay system" evidence="3">
    <location>
        <position position="230"/>
    </location>
</feature>
<accession>A0AAV9PT84</accession>
<dbReference type="PIRSF" id="PIRSF001221">
    <property type="entry name" value="Amidase_fungi"/>
    <property type="match status" value="1"/>
</dbReference>
<comment type="caution">
    <text evidence="6">The sequence shown here is derived from an EMBL/GenBank/DDBJ whole genome shotgun (WGS) entry which is preliminary data.</text>
</comment>
<name>A0AAV9PT84_9PEZI</name>
<feature type="binding site" evidence="4">
    <location>
        <position position="204"/>
    </location>
    <ligand>
        <name>substrate</name>
    </ligand>
</feature>
<dbReference type="InterPro" id="IPR023631">
    <property type="entry name" value="Amidase_dom"/>
</dbReference>
<gene>
    <name evidence="6" type="ORF">LTR25_009891</name>
</gene>
<evidence type="ECO:0000256" key="1">
    <source>
        <dbReference type="ARBA" id="ARBA00009199"/>
    </source>
</evidence>
<evidence type="ECO:0000256" key="2">
    <source>
        <dbReference type="ARBA" id="ARBA00022801"/>
    </source>
</evidence>
<evidence type="ECO:0000313" key="6">
    <source>
        <dbReference type="EMBL" id="KAK5529154.1"/>
    </source>
</evidence>
<comment type="similarity">
    <text evidence="1">Belongs to the amidase family.</text>
</comment>
<evidence type="ECO:0000256" key="3">
    <source>
        <dbReference type="PIRSR" id="PIRSR001221-1"/>
    </source>
</evidence>
<sequence length="558" mass="60761">MATTSTASPTSTTPTDHWQVIAQRKQDARSHLLPKEWLIPQAALESYMSSPTANVINVPIECGILTARELEITGSHDAVSLLGMLRRGPVERGYTAEEVATAFCKRAAVAQQVTNCLTEIFFTSAIQRARQLDADRAANPNTPLPRLWGLPISLKDCFQIPGVDSTIGLIHFAEKPCKSHSALPKLLLDLGALFYCKTNVPQTMMTADSDNNVFGRTLNPHNKRLTAGGSSGGEAALIAMRGSIVGIGTDIAGSIYRIPAHCCGLYGFKPSERVAPYAGQQNPAAPVHAGILPVAGTLATSMRSCELIMQTIMSHEPWKVDVNCLHIPWRGLKAPKEGNLRIGVVEDDGMLTATSPMRRALSEAREKLEKAGMELVDIKLPNVARDIGTAWTSYSLEGCKTVLDYIAAADEPLVEAVKRIGLVWMPAKSLHDLFAWNVARENAETAYRNLWLENKLDAILTPLAPYTAPPIDCWSAVGLALWNLVDYPSCIIPVGKVEERDVVDHAAKYGENDDKVYSMYTGPENYKDAPTTIQLVGMKQEDERLAVIAVIVDNILIA</sequence>
<dbReference type="GO" id="GO:0016787">
    <property type="term" value="F:hydrolase activity"/>
    <property type="evidence" value="ECO:0007669"/>
    <property type="project" value="UniProtKB-KW"/>
</dbReference>
<reference evidence="6 7" key="1">
    <citation type="submission" date="2023-06" db="EMBL/GenBank/DDBJ databases">
        <title>Black Yeasts Isolated from many extreme environments.</title>
        <authorList>
            <person name="Coleine C."/>
            <person name="Stajich J.E."/>
            <person name="Selbmann L."/>
        </authorList>
    </citation>
    <scope>NUCLEOTIDE SEQUENCE [LARGE SCALE GENOMIC DNA]</scope>
    <source>
        <strain evidence="6 7">CCFEE 5887</strain>
    </source>
</reference>
<dbReference type="SUPFAM" id="SSF75304">
    <property type="entry name" value="Amidase signature (AS) enzymes"/>
    <property type="match status" value="1"/>
</dbReference>
<evidence type="ECO:0000256" key="4">
    <source>
        <dbReference type="PIRSR" id="PIRSR001221-2"/>
    </source>
</evidence>
<keyword evidence="7" id="KW-1185">Reference proteome</keyword>
<dbReference type="PANTHER" id="PTHR46072">
    <property type="entry name" value="AMIDASE-RELATED-RELATED"/>
    <property type="match status" value="1"/>
</dbReference>
<evidence type="ECO:0000259" key="5">
    <source>
        <dbReference type="Pfam" id="PF01425"/>
    </source>
</evidence>